<protein>
    <submittedName>
        <fullName evidence="1">Uncharacterized protein</fullName>
    </submittedName>
</protein>
<name>A0A974BPV6_XENLA</name>
<dbReference type="EMBL" id="KV467827">
    <property type="protein sequence ID" value="OCT55988.1"/>
    <property type="molecule type" value="Genomic_DNA"/>
</dbReference>
<dbReference type="Proteomes" id="UP000694892">
    <property type="component" value="Unassembled WGS sequence"/>
</dbReference>
<organism evidence="1">
    <name type="scientific">Xenopus laevis</name>
    <name type="common">African clawed frog</name>
    <dbReference type="NCBI Taxonomy" id="8355"/>
    <lineage>
        <taxon>Eukaryota</taxon>
        <taxon>Metazoa</taxon>
        <taxon>Chordata</taxon>
        <taxon>Craniata</taxon>
        <taxon>Vertebrata</taxon>
        <taxon>Euteleostomi</taxon>
        <taxon>Amphibia</taxon>
        <taxon>Batrachia</taxon>
        <taxon>Anura</taxon>
        <taxon>Pipoidea</taxon>
        <taxon>Pipidae</taxon>
        <taxon>Xenopodinae</taxon>
        <taxon>Xenopus</taxon>
        <taxon>Xenopus</taxon>
    </lineage>
</organism>
<dbReference type="PANTHER" id="PTHR33426:SF30">
    <property type="match status" value="1"/>
</dbReference>
<accession>A0A974BPV6</accession>
<dbReference type="PANTHER" id="PTHR33426">
    <property type="entry name" value="C2H2-TYPE DOMAIN-CONTAINING PROTEIN"/>
    <property type="match status" value="1"/>
</dbReference>
<gene>
    <name evidence="1" type="ORF">XELAEV_18004036mg</name>
</gene>
<reference evidence="1" key="1">
    <citation type="submission" date="2016-05" db="EMBL/GenBank/DDBJ databases">
        <title>WGS assembly of Xenopus laevis.</title>
        <authorList>
            <person name="Session A."/>
            <person name="Uno Y."/>
            <person name="Kwon T."/>
            <person name="Chapman J."/>
            <person name="Toyoda A."/>
            <person name="Takahashi S."/>
            <person name="Fukui A."/>
            <person name="Hikosaka A."/>
            <person name="Putnam N."/>
            <person name="Stites J."/>
            <person name="Van Heeringen S."/>
            <person name="Quigley I."/>
            <person name="Heinz S."/>
            <person name="Hellsten U."/>
            <person name="Lyons J."/>
            <person name="Suzuki A."/>
            <person name="Kondo M."/>
            <person name="Ogino H."/>
            <person name="Ochi H."/>
            <person name="Bogdanovic O."/>
            <person name="Lister R."/>
            <person name="Georgiou G."/>
            <person name="Paranjpe S."/>
            <person name="Van Kruijsbergen I."/>
            <person name="Mozaffari S."/>
            <person name="Shu S."/>
            <person name="Schmutz J."/>
            <person name="Jenkins J."/>
            <person name="Grimwood J."/>
            <person name="Carlson J."/>
            <person name="Mitros T."/>
            <person name="Simakov O."/>
            <person name="Heald R."/>
            <person name="Miller K."/>
            <person name="Haudenschild C."/>
            <person name="Kuroki Y."/>
            <person name="Tanaka T."/>
            <person name="Michiue T."/>
            <person name="Watanabe M."/>
            <person name="Kinoshita T."/>
            <person name="Ohta Y."/>
            <person name="Mawaribuchi S."/>
            <person name="Suzuki Y."/>
            <person name="Haramoto Y."/>
            <person name="Yamamoto T."/>
            <person name="Takagi C."/>
            <person name="Kitzman J."/>
            <person name="Shendure J."/>
            <person name="Nakayama T."/>
            <person name="Izutsu Y."/>
            <person name="Robert J."/>
            <person name="Dichmann D."/>
            <person name="Flajnik M."/>
            <person name="Houston D."/>
            <person name="Marcotte E."/>
            <person name="Wallingford J."/>
            <person name="Ito Y."/>
            <person name="Asashima M."/>
            <person name="Ueno N."/>
            <person name="Matsuda Y."/>
            <person name="Jan Veenstra G."/>
            <person name="Fujiyama A."/>
            <person name="Harland R."/>
            <person name="Taira M."/>
            <person name="Rokhsar D.S."/>
        </authorList>
    </citation>
    <scope>NUCLEOTIDE SEQUENCE</scope>
    <source>
        <strain evidence="1">J</strain>
        <tissue evidence="1">Blood</tissue>
    </source>
</reference>
<sequence length="100" mass="11355">MNTKGFEKCKVFVAFRAREEILPRVTPLMDVKVRALGKAFATFRTIIWFLPCVSPLVSDKASLPTKTFITFRTVICRMGTCKGRLFGFIHVAAVFPARHF</sequence>
<proteinExistence type="predicted"/>
<dbReference type="AlphaFoldDB" id="A0A974BPV6"/>
<evidence type="ECO:0000313" key="1">
    <source>
        <dbReference type="EMBL" id="OCT55988.1"/>
    </source>
</evidence>